<dbReference type="OrthoDB" id="206240at2759"/>
<dbReference type="InterPro" id="IPR006598">
    <property type="entry name" value="CAP10"/>
</dbReference>
<evidence type="ECO:0000256" key="1">
    <source>
        <dbReference type="ARBA" id="ARBA00010118"/>
    </source>
</evidence>
<comment type="similarity">
    <text evidence="1">Belongs to the glycosyltransferase 90 family.</text>
</comment>
<dbReference type="SMART" id="SM00672">
    <property type="entry name" value="CAP10"/>
    <property type="match status" value="1"/>
</dbReference>
<dbReference type="Pfam" id="PF05686">
    <property type="entry name" value="Glyco_transf_90"/>
    <property type="match status" value="1"/>
</dbReference>
<evidence type="ECO:0000259" key="4">
    <source>
        <dbReference type="SMART" id="SM00672"/>
    </source>
</evidence>
<organism evidence="5 6">
    <name type="scientific">Nitzschia inconspicua</name>
    <dbReference type="NCBI Taxonomy" id="303405"/>
    <lineage>
        <taxon>Eukaryota</taxon>
        <taxon>Sar</taxon>
        <taxon>Stramenopiles</taxon>
        <taxon>Ochrophyta</taxon>
        <taxon>Bacillariophyta</taxon>
        <taxon>Bacillariophyceae</taxon>
        <taxon>Bacillariophycidae</taxon>
        <taxon>Bacillariales</taxon>
        <taxon>Bacillariaceae</taxon>
        <taxon>Nitzschia</taxon>
    </lineage>
</organism>
<keyword evidence="6" id="KW-1185">Reference proteome</keyword>
<dbReference type="Proteomes" id="UP000693970">
    <property type="component" value="Unassembled WGS sequence"/>
</dbReference>
<dbReference type="EMBL" id="JAGRRH010000013">
    <property type="protein sequence ID" value="KAG7361048.1"/>
    <property type="molecule type" value="Genomic_DNA"/>
</dbReference>
<accession>A0A9K3PVD9</accession>
<keyword evidence="2 5" id="KW-0808">Transferase</keyword>
<feature type="domain" description="Glycosyl transferase CAP10" evidence="4">
    <location>
        <begin position="228"/>
        <end position="471"/>
    </location>
</feature>
<reference evidence="5" key="1">
    <citation type="journal article" date="2021" name="Sci. Rep.">
        <title>Diploid genomic architecture of Nitzschia inconspicua, an elite biomass production diatom.</title>
        <authorList>
            <person name="Oliver A."/>
            <person name="Podell S."/>
            <person name="Pinowska A."/>
            <person name="Traller J.C."/>
            <person name="Smith S.R."/>
            <person name="McClure R."/>
            <person name="Beliaev A."/>
            <person name="Bohutskyi P."/>
            <person name="Hill E.A."/>
            <person name="Rabines A."/>
            <person name="Zheng H."/>
            <person name="Allen L.Z."/>
            <person name="Kuo A."/>
            <person name="Grigoriev I.V."/>
            <person name="Allen A.E."/>
            <person name="Hazlebeck D."/>
            <person name="Allen E.E."/>
        </authorList>
    </citation>
    <scope>NUCLEOTIDE SEQUENCE</scope>
    <source>
        <strain evidence="5">Hildebrandi</strain>
    </source>
</reference>
<gene>
    <name evidence="5" type="ORF">IV203_036148</name>
</gene>
<dbReference type="PANTHER" id="PTHR12203">
    <property type="entry name" value="KDEL LYS-ASP-GLU-LEU CONTAINING - RELATED"/>
    <property type="match status" value="1"/>
</dbReference>
<comment type="caution">
    <text evidence="5">The sequence shown here is derived from an EMBL/GenBank/DDBJ whole genome shotgun (WGS) entry which is preliminary data.</text>
</comment>
<evidence type="ECO:0000256" key="3">
    <source>
        <dbReference type="SAM" id="SignalP"/>
    </source>
</evidence>
<dbReference type="PANTHER" id="PTHR12203:SF35">
    <property type="entry name" value="PROTEIN O-GLUCOSYLTRANSFERASE 1"/>
    <property type="match status" value="1"/>
</dbReference>
<keyword evidence="3" id="KW-0732">Signal</keyword>
<evidence type="ECO:0000256" key="2">
    <source>
        <dbReference type="ARBA" id="ARBA00022679"/>
    </source>
</evidence>
<reference evidence="5" key="2">
    <citation type="submission" date="2021-04" db="EMBL/GenBank/DDBJ databases">
        <authorList>
            <person name="Podell S."/>
        </authorList>
    </citation>
    <scope>NUCLEOTIDE SEQUENCE</scope>
    <source>
        <strain evidence="5">Hildebrandi</strain>
    </source>
</reference>
<proteinExistence type="inferred from homology"/>
<feature type="signal peptide" evidence="3">
    <location>
        <begin position="1"/>
        <end position="27"/>
    </location>
</feature>
<name>A0A9K3PVD9_9STRA</name>
<evidence type="ECO:0000313" key="5">
    <source>
        <dbReference type="EMBL" id="KAG7361048.1"/>
    </source>
</evidence>
<dbReference type="InterPro" id="IPR051091">
    <property type="entry name" value="O-Glucosyltr/Glycosyltrsf_90"/>
</dbReference>
<dbReference type="GO" id="GO:0016740">
    <property type="term" value="F:transferase activity"/>
    <property type="evidence" value="ECO:0007669"/>
    <property type="project" value="UniProtKB-KW"/>
</dbReference>
<sequence length="479" mass="55615">MAATRISTRKVIAILFVLYFSGTLCLADSKNQSINPDELPPPKDIVANMGSYNTREERFPSIEQRVKVYTSNWYTPPCDDYEEGFLRYQWNGGDDDSWPTLQVHQLVHHPLVNASVPILDIESIVEPDMLFLLDPEIMVHCANYSYDEDVEDVEQDPIAQRIKFRQNMRMYCVDVQDLMLPALAHVQLEKQNTKMPPTLLQFGDNKQSHVHGDVMVPHIKKFRSAVNQPEDLDAVTKDGCLKKTRPTLDTAHGNERFQPLVWKLATDRHYRHLYEVYRADTVWSKKMNMAVFRGQLTGSREGYDKTLSDEENCYNLKRCRLVYNHANSTLIDASLTSTRGRLPDILNGVTLVGEKVRLNYLLQFKGIIMIEGNDVASGLKWALLSQSVVLMPPPKHTSWAMEELLQPWVHYIPLDDFATNVEERMQWIVDHDEEARRISERASLWMEDLIFHPDAAEDDRLIQEEILRRYQSHFREQKR</sequence>
<dbReference type="AlphaFoldDB" id="A0A9K3PVD9"/>
<feature type="chain" id="PRO_5039899156" evidence="3">
    <location>
        <begin position="28"/>
        <end position="479"/>
    </location>
</feature>
<evidence type="ECO:0000313" key="6">
    <source>
        <dbReference type="Proteomes" id="UP000693970"/>
    </source>
</evidence>
<protein>
    <submittedName>
        <fullName evidence="5">Glycosyl transferase family 90 protein</fullName>
    </submittedName>
</protein>